<evidence type="ECO:0000313" key="2">
    <source>
        <dbReference type="Proteomes" id="UP001163835"/>
    </source>
</evidence>
<name>A0ACC1U320_9AGAR</name>
<dbReference type="Proteomes" id="UP001163835">
    <property type="component" value="Unassembled WGS sequence"/>
</dbReference>
<dbReference type="EMBL" id="MU795059">
    <property type="protein sequence ID" value="KAJ3811437.1"/>
    <property type="molecule type" value="Genomic_DNA"/>
</dbReference>
<organism evidence="1 2">
    <name type="scientific">Lentinula aff. lateritia</name>
    <dbReference type="NCBI Taxonomy" id="2804960"/>
    <lineage>
        <taxon>Eukaryota</taxon>
        <taxon>Fungi</taxon>
        <taxon>Dikarya</taxon>
        <taxon>Basidiomycota</taxon>
        <taxon>Agaricomycotina</taxon>
        <taxon>Agaricomycetes</taxon>
        <taxon>Agaricomycetidae</taxon>
        <taxon>Agaricales</taxon>
        <taxon>Marasmiineae</taxon>
        <taxon>Omphalotaceae</taxon>
        <taxon>Lentinula</taxon>
    </lineage>
</organism>
<keyword evidence="2" id="KW-1185">Reference proteome</keyword>
<comment type="caution">
    <text evidence="1">The sequence shown here is derived from an EMBL/GenBank/DDBJ whole genome shotgun (WGS) entry which is preliminary data.</text>
</comment>
<accession>A0ACC1U320</accession>
<reference evidence="1" key="1">
    <citation type="submission" date="2022-09" db="EMBL/GenBank/DDBJ databases">
        <title>A Global Phylogenomic Analysis of the Shiitake Genus Lentinula.</title>
        <authorList>
            <consortium name="DOE Joint Genome Institute"/>
            <person name="Sierra-Patev S."/>
            <person name="Min B."/>
            <person name="Naranjo-Ortiz M."/>
            <person name="Looney B."/>
            <person name="Konkel Z."/>
            <person name="Slot J.C."/>
            <person name="Sakamoto Y."/>
            <person name="Steenwyk J.L."/>
            <person name="Rokas A."/>
            <person name="Carro J."/>
            <person name="Camarero S."/>
            <person name="Ferreira P."/>
            <person name="Molpeceres G."/>
            <person name="Ruiz-Duenas F.J."/>
            <person name="Serrano A."/>
            <person name="Henrissat B."/>
            <person name="Drula E."/>
            <person name="Hughes K.W."/>
            <person name="Mata J.L."/>
            <person name="Ishikawa N.K."/>
            <person name="Vargas-Isla R."/>
            <person name="Ushijima S."/>
            <person name="Smith C.A."/>
            <person name="Ahrendt S."/>
            <person name="Andreopoulos W."/>
            <person name="He G."/>
            <person name="Labutti K."/>
            <person name="Lipzen A."/>
            <person name="Ng V."/>
            <person name="Riley R."/>
            <person name="Sandor L."/>
            <person name="Barry K."/>
            <person name="Martinez A.T."/>
            <person name="Xiao Y."/>
            <person name="Gibbons J.G."/>
            <person name="Terashima K."/>
            <person name="Grigoriev I.V."/>
            <person name="Hibbett D.S."/>
        </authorList>
    </citation>
    <scope>NUCLEOTIDE SEQUENCE</scope>
    <source>
        <strain evidence="1">TMI1499</strain>
    </source>
</reference>
<protein>
    <submittedName>
        <fullName evidence="1">Uncharacterized protein</fullName>
    </submittedName>
</protein>
<sequence>MRCHRCLGRDKHDVRHCSRTSIWNGKHGVMCHWNKQGFLEITDGTNAGQELCADWQRPNGCTSRAHSEKHRCSGCTSTSHGANSCPEGEQ</sequence>
<gene>
    <name evidence="1" type="ORF">F5876DRAFT_39637</name>
</gene>
<evidence type="ECO:0000313" key="1">
    <source>
        <dbReference type="EMBL" id="KAJ3811437.1"/>
    </source>
</evidence>
<proteinExistence type="predicted"/>